<dbReference type="Gene3D" id="1.10.238.10">
    <property type="entry name" value="EF-hand"/>
    <property type="match status" value="1"/>
</dbReference>
<dbReference type="PANTHER" id="PTHR10356:SF0">
    <property type="entry name" value="CALCIUM-BINDING PROTEIN B"/>
    <property type="match status" value="1"/>
</dbReference>
<dbReference type="Pfam" id="PF21008">
    <property type="entry name" value="AIF-1"/>
    <property type="match status" value="1"/>
</dbReference>
<dbReference type="GO" id="GO:0032587">
    <property type="term" value="C:ruffle membrane"/>
    <property type="evidence" value="ECO:0007669"/>
    <property type="project" value="TreeGrafter"/>
</dbReference>
<keyword evidence="2" id="KW-0677">Repeat</keyword>
<dbReference type="InterPro" id="IPR042433">
    <property type="entry name" value="AIF1/AIF1L"/>
</dbReference>
<sequence>MDLGEQIKRRAHLEMDINHTNKEYTEDGPFQDIAHLTVKLERLKRVFLRHNPTSDGEIDYVALHAMAMDLGIVRTLPDLKKRVQYVTGNTRSTLNYKDCAMAMLGRRSTMCQRILRFSGQDGEYEKRPCWLDRMTPSYISHLEFTVTSGLLSPIALLPPPPPPSPADVGAMQNTGTYPAA</sequence>
<gene>
    <name evidence="6" type="ORF">GDO81_017840</name>
</gene>
<accession>A0AAV7ACN3</accession>
<dbReference type="GO" id="GO:0051015">
    <property type="term" value="F:actin filament binding"/>
    <property type="evidence" value="ECO:0007669"/>
    <property type="project" value="TreeGrafter"/>
</dbReference>
<dbReference type="GO" id="GO:0097178">
    <property type="term" value="P:ruffle assembly"/>
    <property type="evidence" value="ECO:0007669"/>
    <property type="project" value="TreeGrafter"/>
</dbReference>
<name>A0AAV7ACN3_ENGPU</name>
<dbReference type="InterPro" id="IPR049025">
    <property type="entry name" value="AIF-1_EF_pair"/>
</dbReference>
<comment type="caution">
    <text evidence="6">The sequence shown here is derived from an EMBL/GenBank/DDBJ whole genome shotgun (WGS) entry which is preliminary data.</text>
</comment>
<evidence type="ECO:0000256" key="1">
    <source>
        <dbReference type="ARBA" id="ARBA00022723"/>
    </source>
</evidence>
<proteinExistence type="predicted"/>
<keyword evidence="7" id="KW-1185">Reference proteome</keyword>
<dbReference type="GO" id="GO:0051017">
    <property type="term" value="P:actin filament bundle assembly"/>
    <property type="evidence" value="ECO:0007669"/>
    <property type="project" value="TreeGrafter"/>
</dbReference>
<evidence type="ECO:0000256" key="2">
    <source>
        <dbReference type="ARBA" id="ARBA00022737"/>
    </source>
</evidence>
<keyword evidence="3" id="KW-0106">Calcium</keyword>
<protein>
    <recommendedName>
        <fullName evidence="5">Allograft inflammatory factor 1-like EF-hand domain-containing protein</fullName>
    </recommendedName>
</protein>
<dbReference type="Proteomes" id="UP000824782">
    <property type="component" value="Unassembled WGS sequence"/>
</dbReference>
<evidence type="ECO:0000313" key="7">
    <source>
        <dbReference type="Proteomes" id="UP000824782"/>
    </source>
</evidence>
<dbReference type="PANTHER" id="PTHR10356">
    <property type="entry name" value="ALLOGRAFT INFLAMMATORY FACTOR-1"/>
    <property type="match status" value="1"/>
</dbReference>
<dbReference type="EMBL" id="WNYA01000009">
    <property type="protein sequence ID" value="KAG8555853.1"/>
    <property type="molecule type" value="Genomic_DNA"/>
</dbReference>
<reference evidence="6" key="1">
    <citation type="thesis" date="2020" institute="ProQuest LLC" country="789 East Eisenhower Parkway, Ann Arbor, MI, USA">
        <title>Comparative Genomics and Chromosome Evolution.</title>
        <authorList>
            <person name="Mudd A.B."/>
        </authorList>
    </citation>
    <scope>NUCLEOTIDE SEQUENCE</scope>
    <source>
        <strain evidence="6">237g6f4</strain>
        <tissue evidence="6">Blood</tissue>
    </source>
</reference>
<feature type="compositionally biased region" description="Polar residues" evidence="4">
    <location>
        <begin position="171"/>
        <end position="180"/>
    </location>
</feature>
<dbReference type="GO" id="GO:0005884">
    <property type="term" value="C:actin filament"/>
    <property type="evidence" value="ECO:0007669"/>
    <property type="project" value="TreeGrafter"/>
</dbReference>
<feature type="region of interest" description="Disordered" evidence="4">
    <location>
        <begin position="156"/>
        <end position="180"/>
    </location>
</feature>
<evidence type="ECO:0000259" key="5">
    <source>
        <dbReference type="Pfam" id="PF21008"/>
    </source>
</evidence>
<dbReference type="GO" id="GO:0005509">
    <property type="term" value="F:calcium ion binding"/>
    <property type="evidence" value="ECO:0007669"/>
    <property type="project" value="TreeGrafter"/>
</dbReference>
<evidence type="ECO:0000256" key="4">
    <source>
        <dbReference type="SAM" id="MobiDB-lite"/>
    </source>
</evidence>
<feature type="domain" description="Allograft inflammatory factor 1-like EF-hand" evidence="5">
    <location>
        <begin position="11"/>
        <end position="126"/>
    </location>
</feature>
<dbReference type="AlphaFoldDB" id="A0AAV7ACN3"/>
<evidence type="ECO:0000256" key="3">
    <source>
        <dbReference type="ARBA" id="ARBA00022837"/>
    </source>
</evidence>
<evidence type="ECO:0000313" key="6">
    <source>
        <dbReference type="EMBL" id="KAG8555853.1"/>
    </source>
</evidence>
<feature type="compositionally biased region" description="Pro residues" evidence="4">
    <location>
        <begin position="156"/>
        <end position="165"/>
    </location>
</feature>
<organism evidence="6 7">
    <name type="scientific">Engystomops pustulosus</name>
    <name type="common">Tungara frog</name>
    <name type="synonym">Physalaemus pustulosus</name>
    <dbReference type="NCBI Taxonomy" id="76066"/>
    <lineage>
        <taxon>Eukaryota</taxon>
        <taxon>Metazoa</taxon>
        <taxon>Chordata</taxon>
        <taxon>Craniata</taxon>
        <taxon>Vertebrata</taxon>
        <taxon>Euteleostomi</taxon>
        <taxon>Amphibia</taxon>
        <taxon>Batrachia</taxon>
        <taxon>Anura</taxon>
        <taxon>Neobatrachia</taxon>
        <taxon>Hyloidea</taxon>
        <taxon>Leptodactylidae</taxon>
        <taxon>Leiuperinae</taxon>
        <taxon>Engystomops</taxon>
    </lineage>
</organism>
<keyword evidence="1" id="KW-0479">Metal-binding</keyword>